<dbReference type="PANTHER" id="PTHR24220:SF692">
    <property type="entry name" value="ABC TRANSPORTER DOMAIN-CONTAINING PROTEIN"/>
    <property type="match status" value="1"/>
</dbReference>
<dbReference type="InterPro" id="IPR015854">
    <property type="entry name" value="ABC_transpr_LolD-like"/>
</dbReference>
<proteinExistence type="predicted"/>
<evidence type="ECO:0000313" key="5">
    <source>
        <dbReference type="EMBL" id="GGJ36400.1"/>
    </source>
</evidence>
<dbReference type="PROSITE" id="PS00211">
    <property type="entry name" value="ABC_TRANSPORTER_1"/>
    <property type="match status" value="1"/>
</dbReference>
<keyword evidence="1" id="KW-0813">Transport</keyword>
<dbReference type="Gene3D" id="3.40.50.300">
    <property type="entry name" value="P-loop containing nucleotide triphosphate hydrolases"/>
    <property type="match status" value="1"/>
</dbReference>
<keyword evidence="2" id="KW-0547">Nucleotide-binding</keyword>
<feature type="domain" description="ABC transporter" evidence="4">
    <location>
        <begin position="19"/>
        <end position="237"/>
    </location>
</feature>
<dbReference type="Pfam" id="PF00005">
    <property type="entry name" value="ABC_tran"/>
    <property type="match status" value="1"/>
</dbReference>
<evidence type="ECO:0000313" key="6">
    <source>
        <dbReference type="Proteomes" id="UP000632222"/>
    </source>
</evidence>
<dbReference type="RefSeq" id="WP_189002843.1">
    <property type="nucleotide sequence ID" value="NZ_BMOD01000007.1"/>
</dbReference>
<dbReference type="PANTHER" id="PTHR24220">
    <property type="entry name" value="IMPORT ATP-BINDING PROTEIN"/>
    <property type="match status" value="1"/>
</dbReference>
<dbReference type="CDD" id="cd03255">
    <property type="entry name" value="ABC_MJ0796_LolCDE_FtsE"/>
    <property type="match status" value="1"/>
</dbReference>
<dbReference type="InterPro" id="IPR003593">
    <property type="entry name" value="AAA+_ATPase"/>
</dbReference>
<comment type="caution">
    <text evidence="5">The sequence shown here is derived from an EMBL/GenBank/DDBJ whole genome shotgun (WGS) entry which is preliminary data.</text>
</comment>
<name>A0ABQ2CZQ0_9DEIO</name>
<organism evidence="5 6">
    <name type="scientific">Deinococcus roseus</name>
    <dbReference type="NCBI Taxonomy" id="392414"/>
    <lineage>
        <taxon>Bacteria</taxon>
        <taxon>Thermotogati</taxon>
        <taxon>Deinococcota</taxon>
        <taxon>Deinococci</taxon>
        <taxon>Deinococcales</taxon>
        <taxon>Deinococcaceae</taxon>
        <taxon>Deinococcus</taxon>
    </lineage>
</organism>
<evidence type="ECO:0000256" key="3">
    <source>
        <dbReference type="ARBA" id="ARBA00022840"/>
    </source>
</evidence>
<dbReference type="SMART" id="SM00382">
    <property type="entry name" value="AAA"/>
    <property type="match status" value="1"/>
</dbReference>
<evidence type="ECO:0000256" key="2">
    <source>
        <dbReference type="ARBA" id="ARBA00022741"/>
    </source>
</evidence>
<accession>A0ABQ2CZQ0</accession>
<gene>
    <name evidence="5" type="ORF">GCM10008938_23130</name>
</gene>
<sequence>MQTQPQVAAAARTVPRPLIELKGIGRTFQTPAGAFHALKDIHLTVRQGEFIAVVGPSGSGKSTLINVLTGIDSPSQGEIHVNGEAIHRLNQEQLSVWRGKNVGVVFQFFQLLPTLTVIENVMLPMDFCNTFPLKERREQAENLLSKLGILEQADKLPADLSGGQQQRAAIARALANNPPILVADEPTGNLDSRTSEEVMQLFSLLVKEGRTVIMVTHEREFRQHFTRVLSMQDGRLS</sequence>
<dbReference type="InterPro" id="IPR003439">
    <property type="entry name" value="ABC_transporter-like_ATP-bd"/>
</dbReference>
<evidence type="ECO:0000256" key="1">
    <source>
        <dbReference type="ARBA" id="ARBA00022448"/>
    </source>
</evidence>
<dbReference type="InterPro" id="IPR027417">
    <property type="entry name" value="P-loop_NTPase"/>
</dbReference>
<dbReference type="SUPFAM" id="SSF52540">
    <property type="entry name" value="P-loop containing nucleoside triphosphate hydrolases"/>
    <property type="match status" value="1"/>
</dbReference>
<protein>
    <submittedName>
        <fullName evidence="5">ABC transporter ATP-binding protein</fullName>
    </submittedName>
</protein>
<dbReference type="InterPro" id="IPR017871">
    <property type="entry name" value="ABC_transporter-like_CS"/>
</dbReference>
<evidence type="ECO:0000259" key="4">
    <source>
        <dbReference type="PROSITE" id="PS50893"/>
    </source>
</evidence>
<keyword evidence="6" id="KW-1185">Reference proteome</keyword>
<reference evidence="6" key="1">
    <citation type="journal article" date="2019" name="Int. J. Syst. Evol. Microbiol.">
        <title>The Global Catalogue of Microorganisms (GCM) 10K type strain sequencing project: providing services to taxonomists for standard genome sequencing and annotation.</title>
        <authorList>
            <consortium name="The Broad Institute Genomics Platform"/>
            <consortium name="The Broad Institute Genome Sequencing Center for Infectious Disease"/>
            <person name="Wu L."/>
            <person name="Ma J."/>
        </authorList>
    </citation>
    <scope>NUCLEOTIDE SEQUENCE [LARGE SCALE GENOMIC DNA]</scope>
    <source>
        <strain evidence="6">JCM 14370</strain>
    </source>
</reference>
<dbReference type="Proteomes" id="UP000632222">
    <property type="component" value="Unassembled WGS sequence"/>
</dbReference>
<dbReference type="InterPro" id="IPR017911">
    <property type="entry name" value="MacB-like_ATP-bd"/>
</dbReference>
<dbReference type="PROSITE" id="PS50893">
    <property type="entry name" value="ABC_TRANSPORTER_2"/>
    <property type="match status" value="1"/>
</dbReference>
<keyword evidence="3 5" id="KW-0067">ATP-binding</keyword>
<dbReference type="GO" id="GO:0005524">
    <property type="term" value="F:ATP binding"/>
    <property type="evidence" value="ECO:0007669"/>
    <property type="project" value="UniProtKB-KW"/>
</dbReference>
<dbReference type="EMBL" id="BMOD01000007">
    <property type="protein sequence ID" value="GGJ36400.1"/>
    <property type="molecule type" value="Genomic_DNA"/>
</dbReference>